<dbReference type="InterPro" id="IPR027256">
    <property type="entry name" value="P-typ_ATPase_IB"/>
</dbReference>
<evidence type="ECO:0000256" key="18">
    <source>
        <dbReference type="ARBA" id="ARBA00029719"/>
    </source>
</evidence>
<evidence type="ECO:0000256" key="15">
    <source>
        <dbReference type="ARBA" id="ARBA00023008"/>
    </source>
</evidence>
<evidence type="ECO:0000256" key="1">
    <source>
        <dbReference type="ARBA" id="ARBA00004651"/>
    </source>
</evidence>
<evidence type="ECO:0000256" key="8">
    <source>
        <dbReference type="ARBA" id="ARBA00022737"/>
    </source>
</evidence>
<dbReference type="NCBIfam" id="TIGR00003">
    <property type="entry name" value="copper ion binding protein"/>
    <property type="match status" value="2"/>
</dbReference>
<evidence type="ECO:0000256" key="21">
    <source>
        <dbReference type="ARBA" id="ARBA00069640"/>
    </source>
</evidence>
<dbReference type="GO" id="GO:0055070">
    <property type="term" value="P:copper ion homeostasis"/>
    <property type="evidence" value="ECO:0007669"/>
    <property type="project" value="TreeGrafter"/>
</dbReference>
<keyword evidence="12" id="KW-0460">Magnesium</keyword>
<comment type="caution">
    <text evidence="24">The sequence shown here is derived from an EMBL/GenBank/DDBJ whole genome shotgun (WGS) entry which is preliminary data.</text>
</comment>
<dbReference type="Pfam" id="PF00122">
    <property type="entry name" value="E1-E2_ATPase"/>
    <property type="match status" value="1"/>
</dbReference>
<evidence type="ECO:0000313" key="24">
    <source>
        <dbReference type="EMBL" id="KUH58238.1"/>
    </source>
</evidence>
<dbReference type="FunFam" id="3.30.70.100:FF:000001">
    <property type="entry name" value="ATPase copper transporting beta"/>
    <property type="match status" value="1"/>
</dbReference>
<dbReference type="InterPro" id="IPR008250">
    <property type="entry name" value="ATPase_P-typ_transduc_dom_A_sf"/>
</dbReference>
<dbReference type="InterPro" id="IPR018303">
    <property type="entry name" value="ATPase_P-typ_P_site"/>
</dbReference>
<dbReference type="InterPro" id="IPR036163">
    <property type="entry name" value="HMA_dom_sf"/>
</dbReference>
<keyword evidence="4" id="KW-0813">Transport</keyword>
<evidence type="ECO:0000256" key="12">
    <source>
        <dbReference type="ARBA" id="ARBA00022842"/>
    </source>
</evidence>
<feature type="domain" description="HMA" evidence="23">
    <location>
        <begin position="809"/>
        <end position="874"/>
    </location>
</feature>
<dbReference type="PRINTS" id="PR00119">
    <property type="entry name" value="CATATPASE"/>
</dbReference>
<comment type="subcellular location">
    <subcellularLocation>
        <location evidence="1">Cell membrane</location>
        <topology evidence="1">Multi-pass membrane protein</topology>
    </subcellularLocation>
</comment>
<dbReference type="GO" id="GO:0005507">
    <property type="term" value="F:copper ion binding"/>
    <property type="evidence" value="ECO:0007669"/>
    <property type="project" value="InterPro"/>
</dbReference>
<dbReference type="Gene3D" id="3.40.50.1000">
    <property type="entry name" value="HAD superfamily/HAD-like"/>
    <property type="match status" value="1"/>
</dbReference>
<dbReference type="SUPFAM" id="SSF56784">
    <property type="entry name" value="HAD-like"/>
    <property type="match status" value="1"/>
</dbReference>
<keyword evidence="15" id="KW-0186">Copper</keyword>
<dbReference type="RefSeq" id="WP_059055287.1">
    <property type="nucleotide sequence ID" value="NZ_LOJF01000010.1"/>
</dbReference>
<dbReference type="OrthoDB" id="7059309at2"/>
<dbReference type="PANTHER" id="PTHR43520">
    <property type="entry name" value="ATP7, ISOFORM B"/>
    <property type="match status" value="1"/>
</dbReference>
<dbReference type="InterPro" id="IPR017969">
    <property type="entry name" value="Heavy-metal-associated_CS"/>
</dbReference>
<keyword evidence="9 22" id="KW-0547">Nucleotide-binding</keyword>
<keyword evidence="10" id="KW-0187">Copper transport</keyword>
<dbReference type="PRINTS" id="PR00943">
    <property type="entry name" value="CUATPASE"/>
</dbReference>
<dbReference type="InterPro" id="IPR036412">
    <property type="entry name" value="HAD-like_sf"/>
</dbReference>
<comment type="function">
    <text evidence="20">Involved in copper transport.</text>
</comment>
<dbReference type="PROSITE" id="PS50846">
    <property type="entry name" value="HMA_2"/>
    <property type="match status" value="2"/>
</dbReference>
<dbReference type="NCBIfam" id="TIGR01511">
    <property type="entry name" value="ATPase-IB1_Cu"/>
    <property type="match status" value="1"/>
</dbReference>
<dbReference type="CDD" id="cd00371">
    <property type="entry name" value="HMA"/>
    <property type="match status" value="2"/>
</dbReference>
<dbReference type="NCBIfam" id="TIGR01494">
    <property type="entry name" value="ATPase_P-type"/>
    <property type="match status" value="1"/>
</dbReference>
<keyword evidence="14 22" id="KW-1133">Transmembrane helix</keyword>
<accession>A0A100YV39</accession>
<dbReference type="Pfam" id="PF00403">
    <property type="entry name" value="HMA"/>
    <property type="match status" value="2"/>
</dbReference>
<feature type="transmembrane region" description="Helical" evidence="22">
    <location>
        <begin position="396"/>
        <end position="419"/>
    </location>
</feature>
<sequence>MKQTFDITGMTCAACSARVGKAASGVPGVTEANVNLLKNSMELDYDGNPKTAQAVVAAIEKEGYGASPRQEASGTAPHSSFVDPREGAQKAIDAKQKQLVWSIVFGVPLFYLAMGPMLGWPEVPGLAGMQGMMASAVTQLLLATCVLFVNRSYFVMGFKTLAHLSPNMDSLIAIGSAASYAYSLVGVYQMALALGAMDLEGAHYAMMHSLYFDSAGTILVLITLGKYFEARAKGKTTSAISALMDLAPKTARVRRDGQEVEVPTDEVRVGDLVVVRAGESVPVDGVIREGSASIDESAITGEPVPAEKGVGDRVTGATVSQRGWFAMEATAVGDDTALASIIRLVDEATSSKAPIERQADKIAGVFVPVVMAIAAVTFLGWIAIFAPGDFATAFNHAVSVLVISCPCALGLATPTAIMVGTERGAKVGILIKSAEALEGACDLDTVVLDKTGTITEGKPRVTDVRLAAGVDENELARVAAALERKSEHPLAQAVCDYVDEAHAGADKDVDSAGFEQVAGGGVRATIDGVPAIAGNARLMASAGVDVSALAPQADELAAQAKTPLYLALDGHALGLLGVADVVKETSASAVARLRRMGVRTIMLTGDQAKTAEAVARQVGVDEVVAGVLPSQKEQKVRELQGQGHKVAMVGDGINDAPALARADVGIAIGAGTDVAISSADVVLMHSDPADVATAIELSHATMRDIRQNLFWALFYNAICIPVAMGVLSPLGVTLNPMVGAAAMGFSSVFVVSNALRLFAWKPSQASEDDVAPVDTKVIPAVAEHDAVATAEVKNATAAEAAANERSTAMEKKLNVEGMMCDHCVAHVTKALEGVPGVSSVKVSLADKDAVVEAAPEVTDEALVAAVKDAGYEATVA</sequence>
<organism evidence="24 25">
    <name type="scientific">Tractidigestivibacter scatoligenes</name>
    <name type="common">Olsenella scatoligenes</name>
    <dbReference type="NCBI Taxonomy" id="1299998"/>
    <lineage>
        <taxon>Bacteria</taxon>
        <taxon>Bacillati</taxon>
        <taxon>Actinomycetota</taxon>
        <taxon>Coriobacteriia</taxon>
        <taxon>Coriobacteriales</taxon>
        <taxon>Atopobiaceae</taxon>
        <taxon>Tractidigestivibacter</taxon>
    </lineage>
</organism>
<evidence type="ECO:0000256" key="19">
    <source>
        <dbReference type="ARBA" id="ARBA00033239"/>
    </source>
</evidence>
<dbReference type="InterPro" id="IPR023214">
    <property type="entry name" value="HAD_sf"/>
</dbReference>
<keyword evidence="25" id="KW-1185">Reference proteome</keyword>
<dbReference type="FunFam" id="2.70.150.10:FF:000020">
    <property type="entry name" value="Copper-exporting P-type ATPase A"/>
    <property type="match status" value="1"/>
</dbReference>
<keyword evidence="11 22" id="KW-0067">ATP-binding</keyword>
<dbReference type="Gene3D" id="3.40.1110.10">
    <property type="entry name" value="Calcium-transporting ATPase, cytoplasmic domain N"/>
    <property type="match status" value="1"/>
</dbReference>
<feature type="transmembrane region" description="Helical" evidence="22">
    <location>
        <begin position="210"/>
        <end position="228"/>
    </location>
</feature>
<dbReference type="STRING" id="1299998.AUL39_08515"/>
<keyword evidence="17 22" id="KW-0472">Membrane</keyword>
<dbReference type="PANTHER" id="PTHR43520:SF8">
    <property type="entry name" value="P-TYPE CU(+) TRANSPORTER"/>
    <property type="match status" value="1"/>
</dbReference>
<feature type="transmembrane region" description="Helical" evidence="22">
    <location>
        <begin position="709"/>
        <end position="732"/>
    </location>
</feature>
<dbReference type="CDD" id="cd02094">
    <property type="entry name" value="P-type_ATPase_Cu-like"/>
    <property type="match status" value="1"/>
</dbReference>
<dbReference type="InterPro" id="IPR023299">
    <property type="entry name" value="ATPase_P-typ_cyto_dom_N"/>
</dbReference>
<feature type="transmembrane region" description="Helical" evidence="22">
    <location>
        <begin position="171"/>
        <end position="190"/>
    </location>
</feature>
<dbReference type="Pfam" id="PF00702">
    <property type="entry name" value="Hydrolase"/>
    <property type="match status" value="1"/>
</dbReference>
<dbReference type="EMBL" id="LOJF01000010">
    <property type="protein sequence ID" value="KUH58238.1"/>
    <property type="molecule type" value="Genomic_DNA"/>
</dbReference>
<dbReference type="InterPro" id="IPR023298">
    <property type="entry name" value="ATPase_P-typ_TM_dom_sf"/>
</dbReference>
<evidence type="ECO:0000256" key="14">
    <source>
        <dbReference type="ARBA" id="ARBA00022989"/>
    </source>
</evidence>
<name>A0A100YV39_TRASO</name>
<keyword evidence="8" id="KW-0677">Repeat</keyword>
<comment type="similarity">
    <text evidence="2 22">Belongs to the cation transport ATPase (P-type) (TC 3.A.3) family. Type IB subfamily.</text>
</comment>
<dbReference type="PROSITE" id="PS00154">
    <property type="entry name" value="ATPASE_E1_E2"/>
    <property type="match status" value="1"/>
</dbReference>
<reference evidence="24 25" key="1">
    <citation type="submission" date="2015-12" db="EMBL/GenBank/DDBJ databases">
        <title>Draft Genome Sequence of Olsenella scatoligenes SK9K4T; a Producer of 3-Methylindole- (skatole) and 4-Methylphenol- (p-cresol) Isolated from Pig Feces.</title>
        <authorList>
            <person name="Li X."/>
            <person name="Borg B."/>
            <person name="Canibe N."/>
        </authorList>
    </citation>
    <scope>NUCLEOTIDE SEQUENCE [LARGE SCALE GENOMIC DNA]</scope>
    <source>
        <strain evidence="24 25">SK9K4</strain>
    </source>
</reference>
<evidence type="ECO:0000256" key="13">
    <source>
        <dbReference type="ARBA" id="ARBA00022967"/>
    </source>
</evidence>
<evidence type="ECO:0000256" key="9">
    <source>
        <dbReference type="ARBA" id="ARBA00022741"/>
    </source>
</evidence>
<feature type="transmembrane region" description="Helical" evidence="22">
    <location>
        <begin position="362"/>
        <end position="384"/>
    </location>
</feature>
<feature type="transmembrane region" description="Helical" evidence="22">
    <location>
        <begin position="99"/>
        <end position="120"/>
    </location>
</feature>
<dbReference type="AlphaFoldDB" id="A0A100YV39"/>
<evidence type="ECO:0000256" key="6">
    <source>
        <dbReference type="ARBA" id="ARBA00022692"/>
    </source>
</evidence>
<evidence type="ECO:0000256" key="11">
    <source>
        <dbReference type="ARBA" id="ARBA00022840"/>
    </source>
</evidence>
<feature type="transmembrane region" description="Helical" evidence="22">
    <location>
        <begin position="132"/>
        <end position="150"/>
    </location>
</feature>
<dbReference type="SFLD" id="SFLDS00003">
    <property type="entry name" value="Haloacid_Dehalogenase"/>
    <property type="match status" value="1"/>
</dbReference>
<dbReference type="Gene3D" id="3.30.70.100">
    <property type="match status" value="2"/>
</dbReference>
<dbReference type="SUPFAM" id="SSF55008">
    <property type="entry name" value="HMA, heavy metal-associated domain"/>
    <property type="match status" value="2"/>
</dbReference>
<dbReference type="PROSITE" id="PS01047">
    <property type="entry name" value="HMA_1"/>
    <property type="match status" value="1"/>
</dbReference>
<evidence type="ECO:0000256" key="20">
    <source>
        <dbReference type="ARBA" id="ARBA00037427"/>
    </source>
</evidence>
<keyword evidence="16" id="KW-0406">Ion transport</keyword>
<evidence type="ECO:0000256" key="17">
    <source>
        <dbReference type="ARBA" id="ARBA00023136"/>
    </source>
</evidence>
<dbReference type="SUPFAM" id="SSF81653">
    <property type="entry name" value="Calcium ATPase, transduction domain A"/>
    <property type="match status" value="1"/>
</dbReference>
<keyword evidence="5 22" id="KW-1003">Cell membrane</keyword>
<evidence type="ECO:0000256" key="7">
    <source>
        <dbReference type="ARBA" id="ARBA00022723"/>
    </source>
</evidence>
<dbReference type="InterPro" id="IPR006121">
    <property type="entry name" value="HMA_dom"/>
</dbReference>
<dbReference type="NCBIfam" id="TIGR01525">
    <property type="entry name" value="ATPase-IB_hvy"/>
    <property type="match status" value="1"/>
</dbReference>
<proteinExistence type="inferred from homology"/>
<keyword evidence="6 22" id="KW-0812">Transmembrane</keyword>
<feature type="transmembrane region" description="Helical" evidence="22">
    <location>
        <begin position="738"/>
        <end position="759"/>
    </location>
</feature>
<gene>
    <name evidence="24" type="ORF">AUL39_08515</name>
</gene>
<dbReference type="Proteomes" id="UP000054078">
    <property type="component" value="Unassembled WGS sequence"/>
</dbReference>
<dbReference type="GO" id="GO:0016887">
    <property type="term" value="F:ATP hydrolysis activity"/>
    <property type="evidence" value="ECO:0007669"/>
    <property type="project" value="InterPro"/>
</dbReference>
<dbReference type="SFLD" id="SFLDG00002">
    <property type="entry name" value="C1.7:_P-type_atpase_like"/>
    <property type="match status" value="1"/>
</dbReference>
<evidence type="ECO:0000313" key="25">
    <source>
        <dbReference type="Proteomes" id="UP000054078"/>
    </source>
</evidence>
<dbReference type="Gene3D" id="2.70.150.10">
    <property type="entry name" value="Calcium-transporting ATPase, cytoplasmic transduction domain A"/>
    <property type="match status" value="1"/>
</dbReference>
<evidence type="ECO:0000256" key="4">
    <source>
        <dbReference type="ARBA" id="ARBA00022448"/>
    </source>
</evidence>
<evidence type="ECO:0000259" key="23">
    <source>
        <dbReference type="PROSITE" id="PS50846"/>
    </source>
</evidence>
<dbReference type="InterPro" id="IPR044492">
    <property type="entry name" value="P_typ_ATPase_HD_dom"/>
</dbReference>
<dbReference type="SFLD" id="SFLDF00027">
    <property type="entry name" value="p-type_atpase"/>
    <property type="match status" value="1"/>
</dbReference>
<dbReference type="GO" id="GO:0005524">
    <property type="term" value="F:ATP binding"/>
    <property type="evidence" value="ECO:0007669"/>
    <property type="project" value="UniProtKB-UniRule"/>
</dbReference>
<feature type="domain" description="HMA" evidence="23">
    <location>
        <begin position="1"/>
        <end position="67"/>
    </location>
</feature>
<dbReference type="InterPro" id="IPR001757">
    <property type="entry name" value="P_typ_ATPase"/>
</dbReference>
<dbReference type="GO" id="GO:0005886">
    <property type="term" value="C:plasma membrane"/>
    <property type="evidence" value="ECO:0007669"/>
    <property type="project" value="UniProtKB-SubCell"/>
</dbReference>
<evidence type="ECO:0000256" key="16">
    <source>
        <dbReference type="ARBA" id="ARBA00023065"/>
    </source>
</evidence>
<keyword evidence="13" id="KW-1278">Translocase</keyword>
<evidence type="ECO:0000256" key="5">
    <source>
        <dbReference type="ARBA" id="ARBA00022475"/>
    </source>
</evidence>
<dbReference type="GO" id="GO:0043682">
    <property type="term" value="F:P-type divalent copper transporter activity"/>
    <property type="evidence" value="ECO:0007669"/>
    <property type="project" value="TreeGrafter"/>
</dbReference>
<evidence type="ECO:0000256" key="2">
    <source>
        <dbReference type="ARBA" id="ARBA00006024"/>
    </source>
</evidence>
<evidence type="ECO:0000256" key="22">
    <source>
        <dbReference type="RuleBase" id="RU362081"/>
    </source>
</evidence>
<dbReference type="SUPFAM" id="SSF81665">
    <property type="entry name" value="Calcium ATPase, transmembrane domain M"/>
    <property type="match status" value="1"/>
</dbReference>
<dbReference type="InterPro" id="IPR059000">
    <property type="entry name" value="ATPase_P-type_domA"/>
</dbReference>
<evidence type="ECO:0000256" key="10">
    <source>
        <dbReference type="ARBA" id="ARBA00022796"/>
    </source>
</evidence>
<evidence type="ECO:0000256" key="3">
    <source>
        <dbReference type="ARBA" id="ARBA00015102"/>
    </source>
</evidence>
<protein>
    <recommendedName>
        <fullName evidence="3">Copper-exporting P-type ATPase</fullName>
    </recommendedName>
    <alternativeName>
        <fullName evidence="18">Copper-exporting P-type ATPase A</fullName>
    </alternativeName>
    <alternativeName>
        <fullName evidence="19">Cu(+)-exporting ATPase</fullName>
    </alternativeName>
    <alternativeName>
        <fullName evidence="21">Probable copper-transporting ATPase SynA</fullName>
    </alternativeName>
</protein>
<keyword evidence="7 22" id="KW-0479">Metal-binding</keyword>
<dbReference type="InterPro" id="IPR006122">
    <property type="entry name" value="HMA_Cu_ion-bd"/>
</dbReference>